<keyword evidence="2" id="KW-1185">Reference proteome</keyword>
<dbReference type="AlphaFoldDB" id="A0A0C9Z7J5"/>
<name>A0A0C9Z7J5_9AGAM</name>
<gene>
    <name evidence="1" type="ORF">PISMIDRAFT_686923</name>
</gene>
<proteinExistence type="predicted"/>
<dbReference type="HOGENOM" id="CLU_2794881_0_0_1"/>
<dbReference type="Proteomes" id="UP000054018">
    <property type="component" value="Unassembled WGS sequence"/>
</dbReference>
<evidence type="ECO:0000313" key="1">
    <source>
        <dbReference type="EMBL" id="KIK15853.1"/>
    </source>
</evidence>
<accession>A0A0C9Z7J5</accession>
<dbReference type="EMBL" id="KN833875">
    <property type="protein sequence ID" value="KIK15853.1"/>
    <property type="molecule type" value="Genomic_DNA"/>
</dbReference>
<reference evidence="2" key="2">
    <citation type="submission" date="2015-01" db="EMBL/GenBank/DDBJ databases">
        <title>Evolutionary Origins and Diversification of the Mycorrhizal Mutualists.</title>
        <authorList>
            <consortium name="DOE Joint Genome Institute"/>
            <consortium name="Mycorrhizal Genomics Consortium"/>
            <person name="Kohler A."/>
            <person name="Kuo A."/>
            <person name="Nagy L.G."/>
            <person name="Floudas D."/>
            <person name="Copeland A."/>
            <person name="Barry K.W."/>
            <person name="Cichocki N."/>
            <person name="Veneault-Fourrey C."/>
            <person name="LaButti K."/>
            <person name="Lindquist E.A."/>
            <person name="Lipzen A."/>
            <person name="Lundell T."/>
            <person name="Morin E."/>
            <person name="Murat C."/>
            <person name="Riley R."/>
            <person name="Ohm R."/>
            <person name="Sun H."/>
            <person name="Tunlid A."/>
            <person name="Henrissat B."/>
            <person name="Grigoriev I.V."/>
            <person name="Hibbett D.S."/>
            <person name="Martin F."/>
        </authorList>
    </citation>
    <scope>NUCLEOTIDE SEQUENCE [LARGE SCALE GENOMIC DNA]</scope>
    <source>
        <strain evidence="2">441</strain>
    </source>
</reference>
<sequence>MFFAPSSRRVFNECRLILNEVARKRRVSIMKVPRREVQRSIHRLYSQYTPVRASQPNNSPGEVNTVFM</sequence>
<reference evidence="1 2" key="1">
    <citation type="submission" date="2014-04" db="EMBL/GenBank/DDBJ databases">
        <authorList>
            <consortium name="DOE Joint Genome Institute"/>
            <person name="Kuo A."/>
            <person name="Kohler A."/>
            <person name="Costa M.D."/>
            <person name="Nagy L.G."/>
            <person name="Floudas D."/>
            <person name="Copeland A."/>
            <person name="Barry K.W."/>
            <person name="Cichocki N."/>
            <person name="Veneault-Fourrey C."/>
            <person name="LaButti K."/>
            <person name="Lindquist E.A."/>
            <person name="Lipzen A."/>
            <person name="Lundell T."/>
            <person name="Morin E."/>
            <person name="Murat C."/>
            <person name="Sun H."/>
            <person name="Tunlid A."/>
            <person name="Henrissat B."/>
            <person name="Grigoriev I.V."/>
            <person name="Hibbett D.S."/>
            <person name="Martin F."/>
            <person name="Nordberg H.P."/>
            <person name="Cantor M.N."/>
            <person name="Hua S.X."/>
        </authorList>
    </citation>
    <scope>NUCLEOTIDE SEQUENCE [LARGE SCALE GENOMIC DNA]</scope>
    <source>
        <strain evidence="1 2">441</strain>
    </source>
</reference>
<protein>
    <submittedName>
        <fullName evidence="1">Uncharacterized protein</fullName>
    </submittedName>
</protein>
<evidence type="ECO:0000313" key="2">
    <source>
        <dbReference type="Proteomes" id="UP000054018"/>
    </source>
</evidence>
<organism evidence="1 2">
    <name type="scientific">Pisolithus microcarpus 441</name>
    <dbReference type="NCBI Taxonomy" id="765257"/>
    <lineage>
        <taxon>Eukaryota</taxon>
        <taxon>Fungi</taxon>
        <taxon>Dikarya</taxon>
        <taxon>Basidiomycota</taxon>
        <taxon>Agaricomycotina</taxon>
        <taxon>Agaricomycetes</taxon>
        <taxon>Agaricomycetidae</taxon>
        <taxon>Boletales</taxon>
        <taxon>Sclerodermatineae</taxon>
        <taxon>Pisolithaceae</taxon>
        <taxon>Pisolithus</taxon>
    </lineage>
</organism>